<keyword evidence="10" id="KW-0443">Lipid metabolism</keyword>
<evidence type="ECO:0000313" key="18">
    <source>
        <dbReference type="Proteomes" id="UP000029507"/>
    </source>
</evidence>
<comment type="subcellular location">
    <subcellularLocation>
        <location evidence="2">Endomembrane system</location>
        <topology evidence="2">Multi-pass membrane protein</topology>
    </subcellularLocation>
</comment>
<dbReference type="AlphaFoldDB" id="A0A089LXV2"/>
<dbReference type="RefSeq" id="WP_038696118.1">
    <property type="nucleotide sequence ID" value="NZ_CP009286.1"/>
</dbReference>
<protein>
    <recommendedName>
        <fullName evidence="5">CDP-diacylglycerol--serine O-phosphatidyltransferase</fullName>
        <ecNumber evidence="4">2.7.8.8</ecNumber>
    </recommendedName>
    <alternativeName>
        <fullName evidence="14">Phosphatidylserine synthase</fullName>
    </alternativeName>
</protein>
<dbReference type="InterPro" id="IPR043130">
    <property type="entry name" value="CDP-OH_PTrfase_TM_dom"/>
</dbReference>
<dbReference type="Gene3D" id="1.20.120.1760">
    <property type="match status" value="1"/>
</dbReference>
<dbReference type="GO" id="GO:0012505">
    <property type="term" value="C:endomembrane system"/>
    <property type="evidence" value="ECO:0007669"/>
    <property type="project" value="UniProtKB-SubCell"/>
</dbReference>
<dbReference type="EMBL" id="CP009286">
    <property type="protein sequence ID" value="AIQ64098.1"/>
    <property type="molecule type" value="Genomic_DNA"/>
</dbReference>
<dbReference type="STRING" id="169760.PSTEL_14400"/>
<dbReference type="Proteomes" id="UP000029507">
    <property type="component" value="Chromosome"/>
</dbReference>
<evidence type="ECO:0000256" key="14">
    <source>
        <dbReference type="ARBA" id="ARBA00032361"/>
    </source>
</evidence>
<keyword evidence="7 15" id="KW-0808">Transferase</keyword>
<dbReference type="HOGENOM" id="CLU_049944_3_2_9"/>
<feature type="transmembrane region" description="Helical" evidence="16">
    <location>
        <begin position="89"/>
        <end position="106"/>
    </location>
</feature>
<dbReference type="InterPro" id="IPR000462">
    <property type="entry name" value="CDP-OH_P_trans"/>
</dbReference>
<accession>A0A089LXV2</accession>
<dbReference type="NCBIfam" id="TIGR00473">
    <property type="entry name" value="pssA"/>
    <property type="match status" value="1"/>
</dbReference>
<evidence type="ECO:0000256" key="12">
    <source>
        <dbReference type="ARBA" id="ARBA00023209"/>
    </source>
</evidence>
<feature type="transmembrane region" description="Helical" evidence="16">
    <location>
        <begin position="32"/>
        <end position="54"/>
    </location>
</feature>
<name>A0A089LXV2_9BACL</name>
<feature type="transmembrane region" description="Helical" evidence="16">
    <location>
        <begin position="142"/>
        <end position="159"/>
    </location>
</feature>
<evidence type="ECO:0000256" key="3">
    <source>
        <dbReference type="ARBA" id="ARBA00010441"/>
    </source>
</evidence>
<reference evidence="17 18" key="1">
    <citation type="submission" date="2014-08" db="EMBL/GenBank/DDBJ databases">
        <title>Comparative genomics of the Paenibacillus odorifer group.</title>
        <authorList>
            <person name="den Bakker H.C."/>
            <person name="Tsai Y.-C."/>
            <person name="Martin N."/>
            <person name="Korlach J."/>
            <person name="Wiedmann M."/>
        </authorList>
    </citation>
    <scope>NUCLEOTIDE SEQUENCE [LARGE SCALE GENOMIC DNA]</scope>
    <source>
        <strain evidence="17 18">DSM 14472</strain>
    </source>
</reference>
<evidence type="ECO:0000256" key="15">
    <source>
        <dbReference type="RuleBase" id="RU003750"/>
    </source>
</evidence>
<dbReference type="GO" id="GO:0008654">
    <property type="term" value="P:phospholipid biosynthetic process"/>
    <property type="evidence" value="ECO:0007669"/>
    <property type="project" value="UniProtKB-KW"/>
</dbReference>
<dbReference type="InterPro" id="IPR050324">
    <property type="entry name" value="CDP-alcohol_PTase-I"/>
</dbReference>
<keyword evidence="6" id="KW-0444">Lipid biosynthesis</keyword>
<dbReference type="KEGG" id="pste:PSTEL_14400"/>
<evidence type="ECO:0000256" key="2">
    <source>
        <dbReference type="ARBA" id="ARBA00004127"/>
    </source>
</evidence>
<dbReference type="OrthoDB" id="9777147at2"/>
<keyword evidence="12" id="KW-0594">Phospholipid biosynthesis</keyword>
<evidence type="ECO:0000256" key="16">
    <source>
        <dbReference type="SAM" id="Phobius"/>
    </source>
</evidence>
<dbReference type="GO" id="GO:0003882">
    <property type="term" value="F:CDP-diacylglycerol-serine O-phosphatidyltransferase activity"/>
    <property type="evidence" value="ECO:0007669"/>
    <property type="project" value="UniProtKB-EC"/>
</dbReference>
<keyword evidence="11 16" id="KW-0472">Membrane</keyword>
<dbReference type="GO" id="GO:0016020">
    <property type="term" value="C:membrane"/>
    <property type="evidence" value="ECO:0007669"/>
    <property type="project" value="InterPro"/>
</dbReference>
<evidence type="ECO:0000256" key="8">
    <source>
        <dbReference type="ARBA" id="ARBA00022692"/>
    </source>
</evidence>
<gene>
    <name evidence="17" type="ORF">PSTEL_14400</name>
</gene>
<comment type="catalytic activity">
    <reaction evidence="1">
        <text>a CDP-1,2-diacyl-sn-glycerol + L-serine = a 1,2-diacyl-sn-glycero-3-phospho-L-serine + CMP + H(+)</text>
        <dbReference type="Rhea" id="RHEA:16913"/>
        <dbReference type="ChEBI" id="CHEBI:15378"/>
        <dbReference type="ChEBI" id="CHEBI:33384"/>
        <dbReference type="ChEBI" id="CHEBI:57262"/>
        <dbReference type="ChEBI" id="CHEBI:58332"/>
        <dbReference type="ChEBI" id="CHEBI:60377"/>
        <dbReference type="EC" id="2.7.8.8"/>
    </reaction>
</comment>
<keyword evidence="13" id="KW-1208">Phospholipid metabolism</keyword>
<keyword evidence="18" id="KW-1185">Reference proteome</keyword>
<evidence type="ECO:0000256" key="7">
    <source>
        <dbReference type="ARBA" id="ARBA00022679"/>
    </source>
</evidence>
<dbReference type="InterPro" id="IPR048254">
    <property type="entry name" value="CDP_ALCOHOL_P_TRANSF_CS"/>
</dbReference>
<evidence type="ECO:0000256" key="6">
    <source>
        <dbReference type="ARBA" id="ARBA00022516"/>
    </source>
</evidence>
<evidence type="ECO:0000256" key="4">
    <source>
        <dbReference type="ARBA" id="ARBA00013174"/>
    </source>
</evidence>
<evidence type="ECO:0000256" key="1">
    <source>
        <dbReference type="ARBA" id="ARBA00000287"/>
    </source>
</evidence>
<feature type="transmembrane region" description="Helical" evidence="16">
    <location>
        <begin position="118"/>
        <end position="136"/>
    </location>
</feature>
<feature type="transmembrane region" description="Helical" evidence="16">
    <location>
        <begin position="5"/>
        <end position="26"/>
    </location>
</feature>
<evidence type="ECO:0000256" key="10">
    <source>
        <dbReference type="ARBA" id="ARBA00023098"/>
    </source>
</evidence>
<evidence type="ECO:0000256" key="5">
    <source>
        <dbReference type="ARBA" id="ARBA00017171"/>
    </source>
</evidence>
<evidence type="ECO:0000256" key="11">
    <source>
        <dbReference type="ARBA" id="ARBA00023136"/>
    </source>
</evidence>
<dbReference type="InterPro" id="IPR004533">
    <property type="entry name" value="CDP-diaglyc--ser_O-PTrfase"/>
</dbReference>
<dbReference type="EC" id="2.7.8.8" evidence="4"/>
<keyword evidence="8 16" id="KW-0812">Transmembrane</keyword>
<evidence type="ECO:0000313" key="17">
    <source>
        <dbReference type="EMBL" id="AIQ64098.1"/>
    </source>
</evidence>
<sequence length="182" mass="19885">MSFKVIPSVCTMFNLAAGIVSLISTIQEHYKLAVLFIVIAATFDVMDGLLARLLSCTSEFGKQLDSLADIVSFGVAPVILILEHNLDEWSFIGAAVGVVFIICGALRLARFNITPKSATFTGMPITVAGFLAAGLSFFHNHIHFKVVVINLAVLSWLMISRIRFPSWKVVIVRVKGSVTSWK</sequence>
<dbReference type="PROSITE" id="PS00379">
    <property type="entry name" value="CDP_ALCOHOL_P_TRANSF"/>
    <property type="match status" value="1"/>
</dbReference>
<comment type="similarity">
    <text evidence="3 15">Belongs to the CDP-alcohol phosphatidyltransferase class-I family.</text>
</comment>
<organism evidence="17 18">
    <name type="scientific">Paenibacillus stellifer</name>
    <dbReference type="NCBI Taxonomy" id="169760"/>
    <lineage>
        <taxon>Bacteria</taxon>
        <taxon>Bacillati</taxon>
        <taxon>Bacillota</taxon>
        <taxon>Bacilli</taxon>
        <taxon>Bacillales</taxon>
        <taxon>Paenibacillaceae</taxon>
        <taxon>Paenibacillus</taxon>
    </lineage>
</organism>
<dbReference type="PANTHER" id="PTHR14269:SF61">
    <property type="entry name" value="CDP-DIACYLGLYCEROL--SERINE O-PHOSPHATIDYLTRANSFERASE"/>
    <property type="match status" value="1"/>
</dbReference>
<dbReference type="Pfam" id="PF01066">
    <property type="entry name" value="CDP-OH_P_transf"/>
    <property type="match status" value="1"/>
</dbReference>
<proteinExistence type="inferred from homology"/>
<keyword evidence="9 16" id="KW-1133">Transmembrane helix</keyword>
<evidence type="ECO:0000256" key="13">
    <source>
        <dbReference type="ARBA" id="ARBA00023264"/>
    </source>
</evidence>
<evidence type="ECO:0000256" key="9">
    <source>
        <dbReference type="ARBA" id="ARBA00022989"/>
    </source>
</evidence>
<feature type="transmembrane region" description="Helical" evidence="16">
    <location>
        <begin position="66"/>
        <end position="83"/>
    </location>
</feature>
<dbReference type="PANTHER" id="PTHR14269">
    <property type="entry name" value="CDP-DIACYLGLYCEROL--GLYCEROL-3-PHOSPHATE 3-PHOSPHATIDYLTRANSFERASE-RELATED"/>
    <property type="match status" value="1"/>
</dbReference>